<evidence type="ECO:0000256" key="2">
    <source>
        <dbReference type="PROSITE-ProRule" id="PRU00335"/>
    </source>
</evidence>
<comment type="caution">
    <text evidence="4">The sequence shown here is derived from an EMBL/GenBank/DDBJ whole genome shotgun (WGS) entry which is preliminary data.</text>
</comment>
<reference evidence="5" key="1">
    <citation type="journal article" date="2019" name="Int. J. Syst. Evol. Microbiol.">
        <title>The Global Catalogue of Microorganisms (GCM) 10K type strain sequencing project: providing services to taxonomists for standard genome sequencing and annotation.</title>
        <authorList>
            <consortium name="The Broad Institute Genomics Platform"/>
            <consortium name="The Broad Institute Genome Sequencing Center for Infectious Disease"/>
            <person name="Wu L."/>
            <person name="Ma J."/>
        </authorList>
    </citation>
    <scope>NUCLEOTIDE SEQUENCE [LARGE SCALE GENOMIC DNA]</scope>
    <source>
        <strain evidence="5">KACC 11904</strain>
    </source>
</reference>
<evidence type="ECO:0000256" key="1">
    <source>
        <dbReference type="ARBA" id="ARBA00023125"/>
    </source>
</evidence>
<dbReference type="Pfam" id="PF00440">
    <property type="entry name" value="TetR_N"/>
    <property type="match status" value="1"/>
</dbReference>
<protein>
    <submittedName>
        <fullName evidence="4">TetR/AcrR family transcriptional regulator</fullName>
    </submittedName>
</protein>
<dbReference type="Pfam" id="PF22604">
    <property type="entry name" value="TetR_HI_0893_C"/>
    <property type="match status" value="1"/>
</dbReference>
<dbReference type="PANTHER" id="PTHR43479:SF11">
    <property type="entry name" value="ACREF_ENVCD OPERON REPRESSOR-RELATED"/>
    <property type="match status" value="1"/>
</dbReference>
<dbReference type="PRINTS" id="PR00455">
    <property type="entry name" value="HTHTETR"/>
</dbReference>
<dbReference type="EMBL" id="JBHSMJ010000018">
    <property type="protein sequence ID" value="MFC5449354.1"/>
    <property type="molecule type" value="Genomic_DNA"/>
</dbReference>
<accession>A0ABW0K7Q5</accession>
<dbReference type="PANTHER" id="PTHR43479">
    <property type="entry name" value="ACREF/ENVCD OPERON REPRESSOR-RELATED"/>
    <property type="match status" value="1"/>
</dbReference>
<proteinExistence type="predicted"/>
<dbReference type="InterPro" id="IPR001647">
    <property type="entry name" value="HTH_TetR"/>
</dbReference>
<dbReference type="InterPro" id="IPR009057">
    <property type="entry name" value="Homeodomain-like_sf"/>
</dbReference>
<sequence>MRRKDENKNQAIFDSTIQLINEIGFVDISMSKIAKRAGLSSSTIYVYYESKEDLLLKLYLSVKEKLSRSMVMNVHEDMDAKELCHMFMTNSLAFMIENKDWFLFLEQFSTSPLMNKLCLDEATSPMFEPLFRHFEKQIQDGKLKPMKAELLLSYCYQPLVQLAKAYHNQQLTDIDEEFKLYVQLSWDAIRS</sequence>
<dbReference type="Proteomes" id="UP001596044">
    <property type="component" value="Unassembled WGS sequence"/>
</dbReference>
<dbReference type="InterPro" id="IPR054422">
    <property type="entry name" value="TetR-like_HI_0893_C"/>
</dbReference>
<dbReference type="InterPro" id="IPR036271">
    <property type="entry name" value="Tet_transcr_reg_TetR-rel_C_sf"/>
</dbReference>
<dbReference type="RefSeq" id="WP_270879748.1">
    <property type="nucleotide sequence ID" value="NZ_JAQFVF010000026.1"/>
</dbReference>
<dbReference type="PROSITE" id="PS50977">
    <property type="entry name" value="HTH_TETR_2"/>
    <property type="match status" value="1"/>
</dbReference>
<dbReference type="SUPFAM" id="SSF48498">
    <property type="entry name" value="Tetracyclin repressor-like, C-terminal domain"/>
    <property type="match status" value="1"/>
</dbReference>
<evidence type="ECO:0000313" key="5">
    <source>
        <dbReference type="Proteomes" id="UP001596044"/>
    </source>
</evidence>
<organism evidence="4 5">
    <name type="scientific">Paenibacillus aestuarii</name>
    <dbReference type="NCBI Taxonomy" id="516965"/>
    <lineage>
        <taxon>Bacteria</taxon>
        <taxon>Bacillati</taxon>
        <taxon>Bacillota</taxon>
        <taxon>Bacilli</taxon>
        <taxon>Bacillales</taxon>
        <taxon>Paenibacillaceae</taxon>
        <taxon>Paenibacillus</taxon>
    </lineage>
</organism>
<dbReference type="InterPro" id="IPR050624">
    <property type="entry name" value="HTH-type_Tx_Regulator"/>
</dbReference>
<dbReference type="SUPFAM" id="SSF46689">
    <property type="entry name" value="Homeodomain-like"/>
    <property type="match status" value="1"/>
</dbReference>
<name>A0ABW0K7Q5_9BACL</name>
<keyword evidence="5" id="KW-1185">Reference proteome</keyword>
<gene>
    <name evidence="4" type="ORF">ACFPOG_13885</name>
</gene>
<keyword evidence="1 2" id="KW-0238">DNA-binding</keyword>
<feature type="domain" description="HTH tetR-type" evidence="3">
    <location>
        <begin position="6"/>
        <end position="66"/>
    </location>
</feature>
<evidence type="ECO:0000259" key="3">
    <source>
        <dbReference type="PROSITE" id="PS50977"/>
    </source>
</evidence>
<dbReference type="Gene3D" id="1.10.357.10">
    <property type="entry name" value="Tetracycline Repressor, domain 2"/>
    <property type="match status" value="1"/>
</dbReference>
<evidence type="ECO:0000313" key="4">
    <source>
        <dbReference type="EMBL" id="MFC5449354.1"/>
    </source>
</evidence>
<feature type="DNA-binding region" description="H-T-H motif" evidence="2">
    <location>
        <begin position="29"/>
        <end position="48"/>
    </location>
</feature>